<organism evidence="1 2">
    <name type="scientific">Psylliodes chrysocephalus</name>
    <dbReference type="NCBI Taxonomy" id="3402493"/>
    <lineage>
        <taxon>Eukaryota</taxon>
        <taxon>Metazoa</taxon>
        <taxon>Ecdysozoa</taxon>
        <taxon>Arthropoda</taxon>
        <taxon>Hexapoda</taxon>
        <taxon>Insecta</taxon>
        <taxon>Pterygota</taxon>
        <taxon>Neoptera</taxon>
        <taxon>Endopterygota</taxon>
        <taxon>Coleoptera</taxon>
        <taxon>Polyphaga</taxon>
        <taxon>Cucujiformia</taxon>
        <taxon>Chrysomeloidea</taxon>
        <taxon>Chrysomelidae</taxon>
        <taxon>Galerucinae</taxon>
        <taxon>Alticini</taxon>
        <taxon>Psylliodes</taxon>
    </lineage>
</organism>
<accession>A0A9P0G541</accession>
<dbReference type="Proteomes" id="UP001153636">
    <property type="component" value="Chromosome 10"/>
</dbReference>
<evidence type="ECO:0000313" key="1">
    <source>
        <dbReference type="EMBL" id="CAH1100263.1"/>
    </source>
</evidence>
<proteinExistence type="predicted"/>
<reference evidence="1" key="1">
    <citation type="submission" date="2022-01" db="EMBL/GenBank/DDBJ databases">
        <authorList>
            <person name="King R."/>
        </authorList>
    </citation>
    <scope>NUCLEOTIDE SEQUENCE</scope>
</reference>
<gene>
    <name evidence="1" type="ORF">PSYICH_LOCUS1542</name>
</gene>
<dbReference type="EMBL" id="OV651822">
    <property type="protein sequence ID" value="CAH1100263.1"/>
    <property type="molecule type" value="Genomic_DNA"/>
</dbReference>
<protein>
    <submittedName>
        <fullName evidence="1">Uncharacterized protein</fullName>
    </submittedName>
</protein>
<dbReference type="OrthoDB" id="6753340at2759"/>
<sequence length="132" mass="15126">MKSFVPNDLHDVVRSAIYSPPFSVVNMEEFGFVDIQAAADSLNISKAVHVRIDSNKLGNVLTKETFGDFEQWKETCILKKGKKASDLKNTVIKLLPPENKITDNKKKSLTLMINFLKKKEHQDFYRKILNIE</sequence>
<dbReference type="AlphaFoldDB" id="A0A9P0G541"/>
<keyword evidence="2" id="KW-1185">Reference proteome</keyword>
<name>A0A9P0G541_9CUCU</name>
<evidence type="ECO:0000313" key="2">
    <source>
        <dbReference type="Proteomes" id="UP001153636"/>
    </source>
</evidence>